<proteinExistence type="predicted"/>
<name>X6LFS9_RETFI</name>
<dbReference type="Proteomes" id="UP000023152">
    <property type="component" value="Unassembled WGS sequence"/>
</dbReference>
<organism evidence="1 2">
    <name type="scientific">Reticulomyxa filosa</name>
    <dbReference type="NCBI Taxonomy" id="46433"/>
    <lineage>
        <taxon>Eukaryota</taxon>
        <taxon>Sar</taxon>
        <taxon>Rhizaria</taxon>
        <taxon>Retaria</taxon>
        <taxon>Foraminifera</taxon>
        <taxon>Monothalamids</taxon>
        <taxon>Reticulomyxidae</taxon>
        <taxon>Reticulomyxa</taxon>
    </lineage>
</organism>
<dbReference type="OrthoDB" id="432528at2759"/>
<sequence>MDVFDLNTFEYIKYATLPIHDTIGYHCFAAKTKDGVLLMKDSNQKTQQMLLLTQQMLLFHKSTGLPIEYIEDKNIFKFHK</sequence>
<dbReference type="EMBL" id="ASPP01042339">
    <property type="protein sequence ID" value="ETN99981.1"/>
    <property type="molecule type" value="Genomic_DNA"/>
</dbReference>
<evidence type="ECO:0000313" key="1">
    <source>
        <dbReference type="EMBL" id="ETN99981.1"/>
    </source>
</evidence>
<evidence type="ECO:0000313" key="2">
    <source>
        <dbReference type="Proteomes" id="UP000023152"/>
    </source>
</evidence>
<accession>X6LFS9</accession>
<feature type="non-terminal residue" evidence="1">
    <location>
        <position position="80"/>
    </location>
</feature>
<keyword evidence="2" id="KW-1185">Reference proteome</keyword>
<comment type="caution">
    <text evidence="1">The sequence shown here is derived from an EMBL/GenBank/DDBJ whole genome shotgun (WGS) entry which is preliminary data.</text>
</comment>
<reference evidence="1 2" key="1">
    <citation type="journal article" date="2013" name="Curr. Biol.">
        <title>The Genome of the Foraminiferan Reticulomyxa filosa.</title>
        <authorList>
            <person name="Glockner G."/>
            <person name="Hulsmann N."/>
            <person name="Schleicher M."/>
            <person name="Noegel A.A."/>
            <person name="Eichinger L."/>
            <person name="Gallinger C."/>
            <person name="Pawlowski J."/>
            <person name="Sierra R."/>
            <person name="Euteneuer U."/>
            <person name="Pillet L."/>
            <person name="Moustafa A."/>
            <person name="Platzer M."/>
            <person name="Groth M."/>
            <person name="Szafranski K."/>
            <person name="Schliwa M."/>
        </authorList>
    </citation>
    <scope>NUCLEOTIDE SEQUENCE [LARGE SCALE GENOMIC DNA]</scope>
</reference>
<protein>
    <submittedName>
        <fullName evidence="1">Uncharacterized protein</fullName>
    </submittedName>
</protein>
<gene>
    <name evidence="1" type="ORF">RFI_37477</name>
</gene>
<dbReference type="AlphaFoldDB" id="X6LFS9"/>